<dbReference type="HOGENOM" id="CLU_161866_0_0_2"/>
<dbReference type="EMBL" id="CP001941">
    <property type="protein sequence ID" value="ADD08329.1"/>
    <property type="molecule type" value="Genomic_DNA"/>
</dbReference>
<organism evidence="3 4">
    <name type="scientific">Aciduliprofundum boonei (strain DSM 19572 / T469)</name>
    <dbReference type="NCBI Taxonomy" id="439481"/>
    <lineage>
        <taxon>Archaea</taxon>
        <taxon>Methanobacteriati</taxon>
        <taxon>Thermoplasmatota</taxon>
        <taxon>DHVE2 group</taxon>
        <taxon>Candidatus Aciduliprofundum</taxon>
    </lineage>
</organism>
<keyword evidence="1" id="KW-0812">Transmembrane</keyword>
<feature type="domain" description="Potassium channel" evidence="2">
    <location>
        <begin position="38"/>
        <end position="110"/>
    </location>
</feature>
<keyword evidence="1" id="KW-0472">Membrane</keyword>
<evidence type="ECO:0000313" key="3">
    <source>
        <dbReference type="EMBL" id="ADD08329.1"/>
    </source>
</evidence>
<gene>
    <name evidence="3" type="ordered locus">Aboo_0518</name>
</gene>
<dbReference type="GeneID" id="71052059"/>
<feature type="transmembrane region" description="Helical" evidence="1">
    <location>
        <begin position="35"/>
        <end position="52"/>
    </location>
</feature>
<feature type="transmembrane region" description="Helical" evidence="1">
    <location>
        <begin position="58"/>
        <end position="74"/>
    </location>
</feature>
<keyword evidence="4" id="KW-1185">Reference proteome</keyword>
<keyword evidence="1" id="KW-1133">Transmembrane helix</keyword>
<proteinExistence type="predicted"/>
<evidence type="ECO:0000259" key="2">
    <source>
        <dbReference type="Pfam" id="PF07885"/>
    </source>
</evidence>
<accession>D3TCP4</accession>
<reference evidence="3" key="1">
    <citation type="submission" date="2010-02" db="EMBL/GenBank/DDBJ databases">
        <title>Complete sequence of Aciduliprofundum boonei T469.</title>
        <authorList>
            <consortium name="US DOE Joint Genome Institute"/>
            <person name="Lucas S."/>
            <person name="Copeland A."/>
            <person name="Lapidus A."/>
            <person name="Cheng J.-F."/>
            <person name="Bruce D."/>
            <person name="Goodwin L."/>
            <person name="Pitluck S."/>
            <person name="Saunders E."/>
            <person name="Detter J.C."/>
            <person name="Han C."/>
            <person name="Tapia R."/>
            <person name="Land M."/>
            <person name="Hauser L."/>
            <person name="Kyrpides N."/>
            <person name="Mikhailova N."/>
            <person name="Flores G."/>
            <person name="Reysenbach A.-L."/>
            <person name="Woyke T."/>
        </authorList>
    </citation>
    <scope>NUCLEOTIDE SEQUENCE</scope>
    <source>
        <strain evidence="3">T469</strain>
    </source>
</reference>
<feature type="transmembrane region" description="Helical" evidence="1">
    <location>
        <begin position="86"/>
        <end position="111"/>
    </location>
</feature>
<dbReference type="SUPFAM" id="SSF81324">
    <property type="entry name" value="Voltage-gated potassium channels"/>
    <property type="match status" value="1"/>
</dbReference>
<protein>
    <submittedName>
        <fullName evidence="3">Ion transport 2 domain protein</fullName>
    </submittedName>
</protein>
<evidence type="ECO:0000256" key="1">
    <source>
        <dbReference type="SAM" id="Phobius"/>
    </source>
</evidence>
<dbReference type="AlphaFoldDB" id="D3TCP4"/>
<sequence length="121" mass="13265">MHLPDNLGKKGEYPEIGFKAFFGIFIKVIYVVRKIVITLFIFIIVMGILLAFLEGLSIWNGIYFAFVTALTLGYGDIVPHTGIGKFICAIVLPITGMLLTGIMVAAAIAAINRGLEEEMKK</sequence>
<dbReference type="KEGG" id="abi:Aboo_0518"/>
<dbReference type="Proteomes" id="UP000001400">
    <property type="component" value="Chromosome"/>
</dbReference>
<dbReference type="RefSeq" id="WP_012997160.1">
    <property type="nucleotide sequence ID" value="NC_013926.1"/>
</dbReference>
<dbReference type="InterPro" id="IPR013099">
    <property type="entry name" value="K_chnl_dom"/>
</dbReference>
<dbReference type="Gene3D" id="1.10.287.70">
    <property type="match status" value="1"/>
</dbReference>
<name>D3TCP4_ACIB4</name>
<dbReference type="Pfam" id="PF07885">
    <property type="entry name" value="Ion_trans_2"/>
    <property type="match status" value="1"/>
</dbReference>
<evidence type="ECO:0000313" key="4">
    <source>
        <dbReference type="Proteomes" id="UP000001400"/>
    </source>
</evidence>